<sequence>SSLLKTSKKLWVYNTTEPGNVTCRYDVYFNTTINETLFTKVFTNNTRQETQDLRGEFFIWEESTAPENGKYDAVRIFNGTTNYGYEVVEYQNNKSTCAVFSVMEIRDGDVFFRRELRVNESQIESDIDRDCTQAFDTIVQILPVKHTRVMYDKECKSLKSIIFFK</sequence>
<proteinExistence type="evidence at transcript level"/>
<dbReference type="InterPro" id="IPR012674">
    <property type="entry name" value="Calycin"/>
</dbReference>
<name>A0A131XPL7_9ACAR</name>
<reference evidence="1" key="1">
    <citation type="journal article" date="2017" name="Ticks Tick Borne Dis.">
        <title>An insight into the sialome of Hyalomma excavatum.</title>
        <authorList>
            <person name="Ribeiro J.M."/>
            <person name="Slovak M."/>
            <person name="Francischetti I.M."/>
        </authorList>
    </citation>
    <scope>NUCLEOTIDE SEQUENCE</scope>
    <source>
        <strain evidence="1">Samish</strain>
        <tissue evidence="1">Salivary glands</tissue>
    </source>
</reference>
<dbReference type="Gene3D" id="2.40.128.20">
    <property type="match status" value="1"/>
</dbReference>
<dbReference type="AlphaFoldDB" id="A0A131XPL7"/>
<organism evidence="1">
    <name type="scientific">Hyalomma excavatum</name>
    <dbReference type="NCBI Taxonomy" id="257692"/>
    <lineage>
        <taxon>Eukaryota</taxon>
        <taxon>Metazoa</taxon>
        <taxon>Ecdysozoa</taxon>
        <taxon>Arthropoda</taxon>
        <taxon>Chelicerata</taxon>
        <taxon>Arachnida</taxon>
        <taxon>Acari</taxon>
        <taxon>Parasitiformes</taxon>
        <taxon>Ixodida</taxon>
        <taxon>Ixodoidea</taxon>
        <taxon>Ixodidae</taxon>
        <taxon>Hyalomminae</taxon>
        <taxon>Hyalomma</taxon>
    </lineage>
</organism>
<dbReference type="EMBL" id="GEFH01000289">
    <property type="protein sequence ID" value="JAP68292.1"/>
    <property type="molecule type" value="mRNA"/>
</dbReference>
<evidence type="ECO:0000313" key="1">
    <source>
        <dbReference type="EMBL" id="JAP68292.1"/>
    </source>
</evidence>
<accession>A0A131XPL7</accession>
<protein>
    <submittedName>
        <fullName evidence="1">Putative lipocalin-3 1 lipocalin</fullName>
    </submittedName>
</protein>
<feature type="non-terminal residue" evidence="1">
    <location>
        <position position="1"/>
    </location>
</feature>